<accession>A0A1H9RLL1</accession>
<evidence type="ECO:0000259" key="1">
    <source>
        <dbReference type="PROSITE" id="PS51186"/>
    </source>
</evidence>
<gene>
    <name evidence="2" type="ORF">SAMN04488023_11520</name>
</gene>
<dbReference type="PANTHER" id="PTHR43441">
    <property type="entry name" value="RIBOSOMAL-PROTEIN-SERINE ACETYLTRANSFERASE"/>
    <property type="match status" value="1"/>
</dbReference>
<dbReference type="InterPro" id="IPR051908">
    <property type="entry name" value="Ribosomal_N-acetyltransferase"/>
</dbReference>
<sequence>MMKPLILQVSTDIQLELINRHHAEALFSCIDANRAHLGQFLPWVEHMKSVADVMAYIQSCEQLQEEDKEISFVIIHQNKLVGRIGLHHIQTANRNGAIGYWLAKTAVGKGIMLNSCKKILDHGFGVMGLNRIEIKAATENRRSQAIPEKLNFVKEGILRQAELVNNKFLDLVLYAMLREDWTN</sequence>
<dbReference type="PROSITE" id="PS51186">
    <property type="entry name" value="GNAT"/>
    <property type="match status" value="1"/>
</dbReference>
<feature type="domain" description="N-acetyltransferase" evidence="1">
    <location>
        <begin position="13"/>
        <end position="170"/>
    </location>
</feature>
<reference evidence="2 3" key="1">
    <citation type="submission" date="2016-10" db="EMBL/GenBank/DDBJ databases">
        <authorList>
            <person name="de Groot N.N."/>
        </authorList>
    </citation>
    <scope>NUCLEOTIDE SEQUENCE [LARGE SCALE GENOMIC DNA]</scope>
    <source>
        <strain evidence="2 3">DSM 18610</strain>
    </source>
</reference>
<organism evidence="2 3">
    <name type="scientific">Pedobacter rhizosphaerae</name>
    <dbReference type="NCBI Taxonomy" id="390241"/>
    <lineage>
        <taxon>Bacteria</taxon>
        <taxon>Pseudomonadati</taxon>
        <taxon>Bacteroidota</taxon>
        <taxon>Sphingobacteriia</taxon>
        <taxon>Sphingobacteriales</taxon>
        <taxon>Sphingobacteriaceae</taxon>
        <taxon>Pedobacter</taxon>
    </lineage>
</organism>
<dbReference type="GO" id="GO:1990189">
    <property type="term" value="F:protein N-terminal-serine acetyltransferase activity"/>
    <property type="evidence" value="ECO:0007669"/>
    <property type="project" value="TreeGrafter"/>
</dbReference>
<name>A0A1H9RLL1_9SPHI</name>
<keyword evidence="3" id="KW-1185">Reference proteome</keyword>
<dbReference type="GO" id="GO:0008999">
    <property type="term" value="F:protein-N-terminal-alanine acetyltransferase activity"/>
    <property type="evidence" value="ECO:0007669"/>
    <property type="project" value="TreeGrafter"/>
</dbReference>
<dbReference type="Gene3D" id="3.40.630.30">
    <property type="match status" value="1"/>
</dbReference>
<dbReference type="InterPro" id="IPR016181">
    <property type="entry name" value="Acyl_CoA_acyltransferase"/>
</dbReference>
<protein>
    <submittedName>
        <fullName evidence="2">Ribosomal-protein-serine acetyltransferase</fullName>
    </submittedName>
</protein>
<proteinExistence type="predicted"/>
<dbReference type="RefSeq" id="WP_245738666.1">
    <property type="nucleotide sequence ID" value="NZ_FOGG01000015.1"/>
</dbReference>
<dbReference type="Proteomes" id="UP000199572">
    <property type="component" value="Unassembled WGS sequence"/>
</dbReference>
<dbReference type="GO" id="GO:0005737">
    <property type="term" value="C:cytoplasm"/>
    <property type="evidence" value="ECO:0007669"/>
    <property type="project" value="TreeGrafter"/>
</dbReference>
<evidence type="ECO:0000313" key="3">
    <source>
        <dbReference type="Proteomes" id="UP000199572"/>
    </source>
</evidence>
<dbReference type="PANTHER" id="PTHR43441:SF11">
    <property type="entry name" value="RIBOSOMAL-PROTEIN-SERINE ACETYLTRANSFERASE"/>
    <property type="match status" value="1"/>
</dbReference>
<keyword evidence="2" id="KW-0808">Transferase</keyword>
<dbReference type="SUPFAM" id="SSF55729">
    <property type="entry name" value="Acyl-CoA N-acyltransferases (Nat)"/>
    <property type="match status" value="1"/>
</dbReference>
<dbReference type="AlphaFoldDB" id="A0A1H9RLL1"/>
<dbReference type="EMBL" id="FOGG01000015">
    <property type="protein sequence ID" value="SER73640.1"/>
    <property type="molecule type" value="Genomic_DNA"/>
</dbReference>
<dbReference type="InterPro" id="IPR000182">
    <property type="entry name" value="GNAT_dom"/>
</dbReference>
<evidence type="ECO:0000313" key="2">
    <source>
        <dbReference type="EMBL" id="SER73640.1"/>
    </source>
</evidence>
<dbReference type="STRING" id="390241.SAMN04488023_11520"/>
<dbReference type="Pfam" id="PF13302">
    <property type="entry name" value="Acetyltransf_3"/>
    <property type="match status" value="1"/>
</dbReference>